<feature type="compositionally biased region" description="Pro residues" evidence="2">
    <location>
        <begin position="479"/>
        <end position="489"/>
    </location>
</feature>
<feature type="compositionally biased region" description="Low complexity" evidence="2">
    <location>
        <begin position="469"/>
        <end position="478"/>
    </location>
</feature>
<dbReference type="PROSITE" id="PS50103">
    <property type="entry name" value="ZF_C3H1"/>
    <property type="match status" value="1"/>
</dbReference>
<feature type="zinc finger region" description="C3H1-type" evidence="1">
    <location>
        <begin position="1215"/>
        <end position="1243"/>
    </location>
</feature>
<feature type="compositionally biased region" description="Acidic residues" evidence="2">
    <location>
        <begin position="715"/>
        <end position="730"/>
    </location>
</feature>
<feature type="compositionally biased region" description="Basic and acidic residues" evidence="2">
    <location>
        <begin position="783"/>
        <end position="807"/>
    </location>
</feature>
<feature type="compositionally biased region" description="Basic and acidic residues" evidence="2">
    <location>
        <begin position="919"/>
        <end position="943"/>
    </location>
</feature>
<feature type="region of interest" description="Disordered" evidence="2">
    <location>
        <begin position="406"/>
        <end position="498"/>
    </location>
</feature>
<feature type="region of interest" description="Disordered" evidence="2">
    <location>
        <begin position="919"/>
        <end position="1149"/>
    </location>
</feature>
<feature type="compositionally biased region" description="Basic and acidic residues" evidence="2">
    <location>
        <begin position="450"/>
        <end position="465"/>
    </location>
</feature>
<feature type="compositionally biased region" description="Polar residues" evidence="2">
    <location>
        <begin position="1038"/>
        <end position="1053"/>
    </location>
</feature>
<reference evidence="4 5" key="1">
    <citation type="submission" date="2016-10" db="EMBL/GenBank/DDBJ databases">
        <title>Draft genome sequence of Coniochaeta ligniaria NRRL30616, a lignocellulolytic fungus for bioabatement of inhibitors in plant biomass hydrolysates.</title>
        <authorList>
            <consortium name="DOE Joint Genome Institute"/>
            <person name="Jimenez D.J."/>
            <person name="Hector R.E."/>
            <person name="Riley R."/>
            <person name="Sun H."/>
            <person name="Grigoriev I.V."/>
            <person name="Van Elsas J.D."/>
            <person name="Nichols N.N."/>
        </authorList>
    </citation>
    <scope>NUCLEOTIDE SEQUENCE [LARGE SCALE GENOMIC DNA]</scope>
    <source>
        <strain evidence="4 5">NRRL 30616</strain>
    </source>
</reference>
<feature type="region of interest" description="Disordered" evidence="2">
    <location>
        <begin position="694"/>
        <end position="893"/>
    </location>
</feature>
<accession>A0A1J7IU68</accession>
<feature type="compositionally biased region" description="Basic and acidic residues" evidence="2">
    <location>
        <begin position="597"/>
        <end position="614"/>
    </location>
</feature>
<feature type="compositionally biased region" description="Polar residues" evidence="2">
    <location>
        <begin position="644"/>
        <end position="657"/>
    </location>
</feature>
<feature type="region of interest" description="Disordered" evidence="2">
    <location>
        <begin position="123"/>
        <end position="352"/>
    </location>
</feature>
<feature type="compositionally biased region" description="Acidic residues" evidence="2">
    <location>
        <begin position="163"/>
        <end position="180"/>
    </location>
</feature>
<dbReference type="InParanoid" id="A0A1J7IU68"/>
<evidence type="ECO:0000313" key="4">
    <source>
        <dbReference type="EMBL" id="OIW30861.1"/>
    </source>
</evidence>
<dbReference type="OrthoDB" id="1922977at2759"/>
<keyword evidence="1" id="KW-0863">Zinc-finger</keyword>
<feature type="compositionally biased region" description="Basic and acidic residues" evidence="2">
    <location>
        <begin position="238"/>
        <end position="258"/>
    </location>
</feature>
<evidence type="ECO:0000256" key="2">
    <source>
        <dbReference type="SAM" id="MobiDB-lite"/>
    </source>
</evidence>
<dbReference type="STRING" id="1408157.A0A1J7IU68"/>
<keyword evidence="5" id="KW-1185">Reference proteome</keyword>
<keyword evidence="1" id="KW-0862">Zinc</keyword>
<feature type="domain" description="C3H1-type" evidence="3">
    <location>
        <begin position="1215"/>
        <end position="1243"/>
    </location>
</feature>
<feature type="compositionally biased region" description="Basic and acidic residues" evidence="2">
    <location>
        <begin position="950"/>
        <end position="966"/>
    </location>
</feature>
<feature type="compositionally biased region" description="Polar residues" evidence="2">
    <location>
        <begin position="312"/>
        <end position="347"/>
    </location>
</feature>
<feature type="region of interest" description="Disordered" evidence="2">
    <location>
        <begin position="1"/>
        <end position="49"/>
    </location>
</feature>
<feature type="compositionally biased region" description="Low complexity" evidence="2">
    <location>
        <begin position="825"/>
        <end position="837"/>
    </location>
</feature>
<dbReference type="GO" id="GO:0008270">
    <property type="term" value="F:zinc ion binding"/>
    <property type="evidence" value="ECO:0007669"/>
    <property type="project" value="UniProtKB-KW"/>
</dbReference>
<protein>
    <recommendedName>
        <fullName evidence="3">C3H1-type domain-containing protein</fullName>
    </recommendedName>
</protein>
<feature type="compositionally biased region" description="Polar residues" evidence="2">
    <location>
        <begin position="731"/>
        <end position="742"/>
    </location>
</feature>
<dbReference type="InterPro" id="IPR000571">
    <property type="entry name" value="Znf_CCCH"/>
</dbReference>
<gene>
    <name evidence="4" type="ORF">CONLIGDRAFT_293095</name>
</gene>
<feature type="compositionally biased region" description="Low complexity" evidence="2">
    <location>
        <begin position="561"/>
        <end position="578"/>
    </location>
</feature>
<dbReference type="Proteomes" id="UP000182658">
    <property type="component" value="Unassembled WGS sequence"/>
</dbReference>
<evidence type="ECO:0000259" key="3">
    <source>
        <dbReference type="PROSITE" id="PS50103"/>
    </source>
</evidence>
<feature type="compositionally biased region" description="Polar residues" evidence="2">
    <location>
        <begin position="1069"/>
        <end position="1097"/>
    </location>
</feature>
<organism evidence="4 5">
    <name type="scientific">Coniochaeta ligniaria NRRL 30616</name>
    <dbReference type="NCBI Taxonomy" id="1408157"/>
    <lineage>
        <taxon>Eukaryota</taxon>
        <taxon>Fungi</taxon>
        <taxon>Dikarya</taxon>
        <taxon>Ascomycota</taxon>
        <taxon>Pezizomycotina</taxon>
        <taxon>Sordariomycetes</taxon>
        <taxon>Sordariomycetidae</taxon>
        <taxon>Coniochaetales</taxon>
        <taxon>Coniochaetaceae</taxon>
        <taxon>Coniochaeta</taxon>
    </lineage>
</organism>
<sequence>MSQYPYGYGQYPTHPPPFPPPTQYAFPNPAAYPPAPAYGSPQDPNAPAPNYYAMTQSAYDYNSSIPGIPGLGIGGTPIAGAAYPPPPALPAWGHQPPIHQDLNSQFTAGTRGDALSQYHYSAPAQFDGPADQNYPPPSYNPHPLPPKPVSHPHLSDAATQSSDEMEEGELSEGQFEDLYEPMDSSAKSKDTTVAPNVPSIPNESQPTSAVDTPSGGFYTNEDDSDSRNQPLDSTGAKVDGHVHNLDERQEPTAARERSGSYSPYLSPREIQDASTPNTSGLSTQGHQKANGQVGPSALNGSGNGQVPGLGQPANSAPDTSNTSNAVAATKSATSQNPTTNGNNSDNQHPYMPGTKALAEAKKEAQKAILRLWPLGVKYQHYIDEGFDEKVIKLLFNELHLDMTTGKPIQPDNARQPQQSLADAGSSVPATSKPPVAERKPSPQTGTKPPQGDKMDKSEERKDRIARLLAAKAAKGPAPTATPKPAPAPAPGSVEVTTQPQVSAPALVPASASNLVATQAQVPARNASPALAPAQGIIHAQVSAPFTATTQALAQAPVQPPAVANPTMTARSSATSTPTGPKPKTKEEIERLLRQKMEALQKSRELGAQKADSEKTTSSPVKSGGAETAMHGTSLQTPAVLGGLSTATATSQQISNQDKGPIPGLFLSSASQAMQPINVRKRPVASDFVDYSSLESRKRPFGQDRQTSSLVIDVSDGSDDEEMDIDMDMDSPTDTPLTIQRSNTSDRKGPSLAEFPPLRDLSRRNVSSPAPPAQTPPAGLMSTQEKELLAKEKAIQEMRRKIAEFEAKKKAKGGSQTPSQAAATPSEGNDSESSGSNGHRASSVSVDKVDGPSAQLISEAVSAKMPKPSDLGLKNNVQAERGRSVSHGASRVDSVLEEKKKKLVALREAREARIREAEARIKAEEARIREEEARMQEEEARLEAEFDGAAEMEHGSDEDNQSEHMSIDEPPEDETPTNNEGRQNGDNPAVPTSTTVGNREQTADAATEAQDVRMNDASQPAIEDASSSQADRLDKSHEAANNYQDPVAVSQQQVEDVPTVEQVTVIEQAPDSSMDNATTELPTTSASGQPAQEAQSDSYKPAEAMATDSADHVDIPDSPEFSPEPAGNAAGHIDAQIGEQSVPATISDVTRSRDDIQEIEVAVASEPKQPVAPKPNSSFVPYESPLRYFRAFKFHPEFNKFVPGGQKSLTYSNKIDPRKELCPSELQGGACPRGEACEFQHLSSIGISDEQILVELGRSDDYTGEQKSRFIAGLKELLQNFRANQVRDFDTIANGIIEFRSRFLGDKSKILPLEGVTL</sequence>
<name>A0A1J7IU68_9PEZI</name>
<feature type="compositionally biased region" description="Polar residues" evidence="2">
    <location>
        <begin position="980"/>
        <end position="999"/>
    </location>
</feature>
<feature type="compositionally biased region" description="Pro residues" evidence="2">
    <location>
        <begin position="134"/>
        <end position="149"/>
    </location>
</feature>
<feature type="compositionally biased region" description="Pro residues" evidence="2">
    <location>
        <begin position="13"/>
        <end position="22"/>
    </location>
</feature>
<dbReference type="EMBL" id="KV875096">
    <property type="protein sequence ID" value="OIW30861.1"/>
    <property type="molecule type" value="Genomic_DNA"/>
</dbReference>
<proteinExistence type="predicted"/>
<keyword evidence="1" id="KW-0479">Metal-binding</keyword>
<evidence type="ECO:0000313" key="5">
    <source>
        <dbReference type="Proteomes" id="UP000182658"/>
    </source>
</evidence>
<feature type="region of interest" description="Disordered" evidence="2">
    <location>
        <begin position="561"/>
        <end position="585"/>
    </location>
</feature>
<feature type="compositionally biased region" description="Polar residues" evidence="2">
    <location>
        <begin position="272"/>
        <end position="290"/>
    </location>
</feature>
<evidence type="ECO:0000256" key="1">
    <source>
        <dbReference type="PROSITE-ProRule" id="PRU00723"/>
    </source>
</evidence>
<feature type="compositionally biased region" description="Polar residues" evidence="2">
    <location>
        <begin position="191"/>
        <end position="211"/>
    </location>
</feature>
<feature type="compositionally biased region" description="Polar residues" evidence="2">
    <location>
        <begin position="1137"/>
        <end position="1148"/>
    </location>
</feature>
<feature type="region of interest" description="Disordered" evidence="2">
    <location>
        <begin position="597"/>
        <end position="666"/>
    </location>
</feature>